<accession>W0DIK5</accession>
<sequence length="287" mass="31851">MDARFDPRAGLWRRLLVDPWFVIGVSLAAVLALLLLLSPWLSLHDPQDMSHVPFAAPSAQHWLGVNDGGMDLFAELLAGLRNTLAFGLITGAAGLALGILVGLSSAWFRGWVDQVLMRLADLLLAIPAVMILILLAAFYRPSPWILALVLALLAWPTSARLIRSQALGLKNRPHIAAARQMGGSSAYVIGRHMMPELFPLYLIAFAAKVRMAVFMEASLSFLGLFDPMRKSLGRTISDALPFYYLDIWWYWLLPPILLLTLLIMAFTFLAVSLERFFDPRLRAAWAG</sequence>
<feature type="transmembrane region" description="Helical" evidence="7">
    <location>
        <begin position="84"/>
        <end position="107"/>
    </location>
</feature>
<evidence type="ECO:0000313" key="9">
    <source>
        <dbReference type="EMBL" id="AHE97092.1"/>
    </source>
</evidence>
<dbReference type="Gene3D" id="1.10.3720.10">
    <property type="entry name" value="MetI-like"/>
    <property type="match status" value="1"/>
</dbReference>
<feature type="transmembrane region" description="Helical" evidence="7">
    <location>
        <begin position="248"/>
        <end position="273"/>
    </location>
</feature>
<keyword evidence="10" id="KW-1185">Reference proteome</keyword>
<feature type="transmembrane region" description="Helical" evidence="7">
    <location>
        <begin position="200"/>
        <end position="225"/>
    </location>
</feature>
<keyword evidence="2 7" id="KW-0813">Transport</keyword>
<evidence type="ECO:0000259" key="8">
    <source>
        <dbReference type="PROSITE" id="PS50928"/>
    </source>
</evidence>
<dbReference type="KEGG" id="tti:THITH_01010"/>
<name>W0DIK5_9GAMM</name>
<evidence type="ECO:0000256" key="2">
    <source>
        <dbReference type="ARBA" id="ARBA00022448"/>
    </source>
</evidence>
<proteinExistence type="inferred from homology"/>
<feature type="domain" description="ABC transmembrane type-1" evidence="8">
    <location>
        <begin position="80"/>
        <end position="270"/>
    </location>
</feature>
<dbReference type="OrthoDB" id="9805884at2"/>
<dbReference type="GO" id="GO:0055085">
    <property type="term" value="P:transmembrane transport"/>
    <property type="evidence" value="ECO:0007669"/>
    <property type="project" value="InterPro"/>
</dbReference>
<dbReference type="PANTHER" id="PTHR43386:SF1">
    <property type="entry name" value="D,D-DIPEPTIDE TRANSPORT SYSTEM PERMEASE PROTEIN DDPC-RELATED"/>
    <property type="match status" value="1"/>
</dbReference>
<evidence type="ECO:0000256" key="1">
    <source>
        <dbReference type="ARBA" id="ARBA00004651"/>
    </source>
</evidence>
<dbReference type="InterPro" id="IPR050366">
    <property type="entry name" value="BP-dependent_transpt_permease"/>
</dbReference>
<keyword evidence="5 7" id="KW-1133">Transmembrane helix</keyword>
<feature type="transmembrane region" description="Helical" evidence="7">
    <location>
        <begin position="20"/>
        <end position="41"/>
    </location>
</feature>
<keyword evidence="3" id="KW-1003">Cell membrane</keyword>
<evidence type="ECO:0000256" key="3">
    <source>
        <dbReference type="ARBA" id="ARBA00022475"/>
    </source>
</evidence>
<keyword evidence="4 7" id="KW-0812">Transmembrane</keyword>
<dbReference type="CDD" id="cd06261">
    <property type="entry name" value="TM_PBP2"/>
    <property type="match status" value="1"/>
</dbReference>
<dbReference type="EMBL" id="CP007029">
    <property type="protein sequence ID" value="AHE97092.1"/>
    <property type="molecule type" value="Genomic_DNA"/>
</dbReference>
<evidence type="ECO:0000256" key="4">
    <source>
        <dbReference type="ARBA" id="ARBA00022692"/>
    </source>
</evidence>
<reference evidence="9 10" key="1">
    <citation type="submission" date="2013-12" db="EMBL/GenBank/DDBJ databases">
        <authorList>
            <consortium name="DOE Joint Genome Institute"/>
            <person name="Muyzer G."/>
            <person name="Huntemann M."/>
            <person name="Han J."/>
            <person name="Chen A."/>
            <person name="Kyrpides N."/>
            <person name="Mavromatis K."/>
            <person name="Markowitz V."/>
            <person name="Palaniappan K."/>
            <person name="Ivanova N."/>
            <person name="Schaumberg A."/>
            <person name="Pati A."/>
            <person name="Liolios K."/>
            <person name="Nordberg H.P."/>
            <person name="Cantor M.N."/>
            <person name="Hua S.X."/>
            <person name="Woyke T."/>
        </authorList>
    </citation>
    <scope>NUCLEOTIDE SEQUENCE [LARGE SCALE GENOMIC DNA]</scope>
    <source>
        <strain evidence="9 10">ARh 1</strain>
    </source>
</reference>
<dbReference type="RefSeq" id="WP_006746389.1">
    <property type="nucleotide sequence ID" value="NZ_CP007029.1"/>
</dbReference>
<dbReference type="HOGENOM" id="CLU_028518_8_0_6"/>
<dbReference type="PANTHER" id="PTHR43386">
    <property type="entry name" value="OLIGOPEPTIDE TRANSPORT SYSTEM PERMEASE PROTEIN APPC"/>
    <property type="match status" value="1"/>
</dbReference>
<dbReference type="Pfam" id="PF00528">
    <property type="entry name" value="BPD_transp_1"/>
    <property type="match status" value="1"/>
</dbReference>
<dbReference type="STRING" id="713585.THITH_01010"/>
<comment type="subcellular location">
    <subcellularLocation>
        <location evidence="1 7">Cell membrane</location>
        <topology evidence="1 7">Multi-pass membrane protein</topology>
    </subcellularLocation>
</comment>
<dbReference type="PROSITE" id="PS50928">
    <property type="entry name" value="ABC_TM1"/>
    <property type="match status" value="1"/>
</dbReference>
<evidence type="ECO:0000256" key="6">
    <source>
        <dbReference type="ARBA" id="ARBA00023136"/>
    </source>
</evidence>
<dbReference type="AlphaFoldDB" id="W0DIK5"/>
<dbReference type="SUPFAM" id="SSF161098">
    <property type="entry name" value="MetI-like"/>
    <property type="match status" value="1"/>
</dbReference>
<evidence type="ECO:0000313" key="10">
    <source>
        <dbReference type="Proteomes" id="UP000005289"/>
    </source>
</evidence>
<dbReference type="Proteomes" id="UP000005289">
    <property type="component" value="Chromosome"/>
</dbReference>
<gene>
    <name evidence="9" type="ORF">THITH_01010</name>
</gene>
<dbReference type="InterPro" id="IPR035906">
    <property type="entry name" value="MetI-like_sf"/>
</dbReference>
<protein>
    <submittedName>
        <fullName evidence="9">ABC transporter permease</fullName>
    </submittedName>
</protein>
<dbReference type="InterPro" id="IPR000515">
    <property type="entry name" value="MetI-like"/>
</dbReference>
<organism evidence="9 10">
    <name type="scientific">Thioalkalivibrio paradoxus ARh 1</name>
    <dbReference type="NCBI Taxonomy" id="713585"/>
    <lineage>
        <taxon>Bacteria</taxon>
        <taxon>Pseudomonadati</taxon>
        <taxon>Pseudomonadota</taxon>
        <taxon>Gammaproteobacteria</taxon>
        <taxon>Chromatiales</taxon>
        <taxon>Ectothiorhodospiraceae</taxon>
        <taxon>Thioalkalivibrio</taxon>
    </lineage>
</organism>
<comment type="similarity">
    <text evidence="7">Belongs to the binding-protein-dependent transport system permease family.</text>
</comment>
<evidence type="ECO:0000256" key="7">
    <source>
        <dbReference type="RuleBase" id="RU363032"/>
    </source>
</evidence>
<evidence type="ECO:0000256" key="5">
    <source>
        <dbReference type="ARBA" id="ARBA00022989"/>
    </source>
</evidence>
<feature type="transmembrane region" description="Helical" evidence="7">
    <location>
        <begin position="119"/>
        <end position="138"/>
    </location>
</feature>
<keyword evidence="6 7" id="KW-0472">Membrane</keyword>
<dbReference type="GO" id="GO:0005886">
    <property type="term" value="C:plasma membrane"/>
    <property type="evidence" value="ECO:0007669"/>
    <property type="project" value="UniProtKB-SubCell"/>
</dbReference>
<feature type="transmembrane region" description="Helical" evidence="7">
    <location>
        <begin position="144"/>
        <end position="162"/>
    </location>
</feature>